<dbReference type="GO" id="GO:0044281">
    <property type="term" value="P:small molecule metabolic process"/>
    <property type="evidence" value="ECO:0007669"/>
    <property type="project" value="UniProtKB-ARBA"/>
</dbReference>
<dbReference type="GO" id="GO:0046872">
    <property type="term" value="F:metal ion binding"/>
    <property type="evidence" value="ECO:0007669"/>
    <property type="project" value="UniProtKB-KW"/>
</dbReference>
<evidence type="ECO:0000256" key="1">
    <source>
        <dbReference type="ARBA" id="ARBA00001946"/>
    </source>
</evidence>
<keyword evidence="2" id="KW-0479">Metal-binding</keyword>
<dbReference type="InterPro" id="IPR006439">
    <property type="entry name" value="HAD-SF_hydro_IA"/>
</dbReference>
<sequence length="245" mass="28484">MYQYYLFDLYGTLVDIQTNEKDRAVWEKLSIYYGYYSAHYTPEELQQCYLLEEQHLRKQALDNSASKENVYPEIVLEYVFQTLFAKKGAEVPLEIAKQAGQLFRISSLQYIALYPNIPEMLVTLKEKQKKIYLLSNAQQIFTEYEMNYLDIRKYFDGILFSSDAGYMKPDIRFYQKAIEQFGIQANEAIMIGNDYVCDIQGAKAAGLDAFYVHTDISPAMPENLPEGTWMHNMDGNALLDRIPLK</sequence>
<keyword evidence="6" id="KW-1185">Reference proteome</keyword>
<dbReference type="Gene3D" id="1.10.150.520">
    <property type="match status" value="1"/>
</dbReference>
<reference evidence="5 6" key="1">
    <citation type="submission" date="2016-10" db="EMBL/GenBank/DDBJ databases">
        <authorList>
            <person name="de Groot N.N."/>
        </authorList>
    </citation>
    <scope>NUCLEOTIDE SEQUENCE [LARGE SCALE GENOMIC DNA]</scope>
    <source>
        <strain evidence="5 6">DSM 1801</strain>
    </source>
</reference>
<dbReference type="InterPro" id="IPR036412">
    <property type="entry name" value="HAD-like_sf"/>
</dbReference>
<dbReference type="Gene3D" id="3.40.50.1000">
    <property type="entry name" value="HAD superfamily/HAD-like"/>
    <property type="match status" value="1"/>
</dbReference>
<gene>
    <name evidence="5" type="ORF">SAMN04487772_12019</name>
</gene>
<dbReference type="Proteomes" id="UP000199800">
    <property type="component" value="Unassembled WGS sequence"/>
</dbReference>
<keyword evidence="3 5" id="KW-0378">Hydrolase</keyword>
<dbReference type="STRING" id="29364.SAMN04487772_12019"/>
<keyword evidence="4" id="KW-0460">Magnesium</keyword>
<proteinExistence type="predicted"/>
<dbReference type="PANTHER" id="PTHR46470:SF2">
    <property type="entry name" value="GLYCERALDEHYDE 3-PHOSPHATE PHOSPHATASE"/>
    <property type="match status" value="1"/>
</dbReference>
<evidence type="ECO:0000256" key="3">
    <source>
        <dbReference type="ARBA" id="ARBA00022801"/>
    </source>
</evidence>
<protein>
    <submittedName>
        <fullName evidence="5">Putative hydrolase of the HAD superfamily</fullName>
    </submittedName>
</protein>
<dbReference type="InterPro" id="IPR023214">
    <property type="entry name" value="HAD_sf"/>
</dbReference>
<dbReference type="RefSeq" id="WP_177180765.1">
    <property type="nucleotide sequence ID" value="NZ_FOHN01000020.1"/>
</dbReference>
<accession>A0A1I0ED10</accession>
<evidence type="ECO:0000256" key="4">
    <source>
        <dbReference type="ARBA" id="ARBA00022842"/>
    </source>
</evidence>
<comment type="cofactor">
    <cofactor evidence="1">
        <name>Mg(2+)</name>
        <dbReference type="ChEBI" id="CHEBI:18420"/>
    </cofactor>
</comment>
<dbReference type="EMBL" id="FOHN01000020">
    <property type="protein sequence ID" value="SET43141.1"/>
    <property type="molecule type" value="Genomic_DNA"/>
</dbReference>
<evidence type="ECO:0000256" key="2">
    <source>
        <dbReference type="ARBA" id="ARBA00022723"/>
    </source>
</evidence>
<dbReference type="Pfam" id="PF00702">
    <property type="entry name" value="Hydrolase"/>
    <property type="match status" value="1"/>
</dbReference>
<evidence type="ECO:0000313" key="6">
    <source>
        <dbReference type="Proteomes" id="UP000199800"/>
    </source>
</evidence>
<dbReference type="PANTHER" id="PTHR46470">
    <property type="entry name" value="N-ACYLNEURAMINATE-9-PHOSPHATASE"/>
    <property type="match status" value="1"/>
</dbReference>
<evidence type="ECO:0000313" key="5">
    <source>
        <dbReference type="EMBL" id="SET43141.1"/>
    </source>
</evidence>
<organism evidence="5 6">
    <name type="scientific">[Clostridium] polysaccharolyticum</name>
    <dbReference type="NCBI Taxonomy" id="29364"/>
    <lineage>
        <taxon>Bacteria</taxon>
        <taxon>Bacillati</taxon>
        <taxon>Bacillota</taxon>
        <taxon>Clostridia</taxon>
        <taxon>Lachnospirales</taxon>
        <taxon>Lachnospiraceae</taxon>
    </lineage>
</organism>
<name>A0A1I0ED10_9FIRM</name>
<dbReference type="SFLD" id="SFLDS00003">
    <property type="entry name" value="Haloacid_Dehalogenase"/>
    <property type="match status" value="1"/>
</dbReference>
<dbReference type="AlphaFoldDB" id="A0A1I0ED10"/>
<dbReference type="InterPro" id="IPR051400">
    <property type="entry name" value="HAD-like_hydrolase"/>
</dbReference>
<dbReference type="SFLD" id="SFLDG01129">
    <property type="entry name" value="C1.5:_HAD__Beta-PGM__Phosphata"/>
    <property type="match status" value="1"/>
</dbReference>
<dbReference type="NCBIfam" id="TIGR01549">
    <property type="entry name" value="HAD-SF-IA-v1"/>
    <property type="match status" value="1"/>
</dbReference>
<dbReference type="GO" id="GO:0016791">
    <property type="term" value="F:phosphatase activity"/>
    <property type="evidence" value="ECO:0007669"/>
    <property type="project" value="TreeGrafter"/>
</dbReference>
<dbReference type="SUPFAM" id="SSF56784">
    <property type="entry name" value="HAD-like"/>
    <property type="match status" value="1"/>
</dbReference>
<dbReference type="NCBIfam" id="TIGR01509">
    <property type="entry name" value="HAD-SF-IA-v3"/>
    <property type="match status" value="1"/>
</dbReference>